<sequence>MRLAHFGQSCVLVEHAGTKVLIDPGSFSHGFEGISGLDAILVTHQHADHVDQSRLGPLLELNPQAVLVTDAQTQAVLGGRWRKVAPGDSFAAGALDVRVVGGKHAVLVPDVPVVDNLGFIFGDESEPDLFYHPGDALHVPDKSPQVLAVPTGGPWMTVANGIDFLRAVNARLAVPVHAETERFPQLYTDRYAEYGPSGAELRILPREDGLEVA</sequence>
<evidence type="ECO:0000259" key="1">
    <source>
        <dbReference type="SMART" id="SM00849"/>
    </source>
</evidence>
<dbReference type="OrthoDB" id="3190691at2"/>
<reference evidence="2 3" key="1">
    <citation type="journal article" date="2011" name="Stand. Genomic Sci.">
        <title>High quality draft genome sequence of Segniliparus rugosus CDC 945(T)= (ATCC BAA-974(T)).</title>
        <authorList>
            <person name="Earl A.M."/>
            <person name="Desjardins C.A."/>
            <person name="Fitzgerald M.G."/>
            <person name="Arachchi H.M."/>
            <person name="Zeng Q."/>
            <person name="Mehta T."/>
            <person name="Griggs A."/>
            <person name="Birren B.W."/>
            <person name="Toney N.C."/>
            <person name="Carr J."/>
            <person name="Posey J."/>
            <person name="Butler W.R."/>
        </authorList>
    </citation>
    <scope>NUCLEOTIDE SEQUENCE [LARGE SCALE GENOMIC DNA]</scope>
    <source>
        <strain evidence="3">ATCC BAA-974 / DSM 45345 / CCUG 50838 / CIP 108380 / JCM 13579 / CDC 945</strain>
    </source>
</reference>
<evidence type="ECO:0000313" key="3">
    <source>
        <dbReference type="Proteomes" id="UP000004816"/>
    </source>
</evidence>
<protein>
    <recommendedName>
        <fullName evidence="1">Metallo-beta-lactamase domain-containing protein</fullName>
    </recommendedName>
</protein>
<dbReference type="InterPro" id="IPR050114">
    <property type="entry name" value="UPF0173_UPF0282_UlaG_hydrolase"/>
</dbReference>
<keyword evidence="3" id="KW-1185">Reference proteome</keyword>
<proteinExistence type="predicted"/>
<dbReference type="InterPro" id="IPR001279">
    <property type="entry name" value="Metallo-B-lactamas"/>
</dbReference>
<dbReference type="PANTHER" id="PTHR43546:SF3">
    <property type="entry name" value="UPF0173 METAL-DEPENDENT HYDROLASE MJ1163"/>
    <property type="match status" value="1"/>
</dbReference>
<dbReference type="InterPro" id="IPR036866">
    <property type="entry name" value="RibonucZ/Hydroxyglut_hydro"/>
</dbReference>
<accession>E5XQ99</accession>
<organism evidence="2 3">
    <name type="scientific">Segniliparus rugosus (strain ATCC BAA-974 / DSM 45345 / CCUG 50838 / CIP 108380 / JCM 13579 / CDC 945)</name>
    <dbReference type="NCBI Taxonomy" id="679197"/>
    <lineage>
        <taxon>Bacteria</taxon>
        <taxon>Bacillati</taxon>
        <taxon>Actinomycetota</taxon>
        <taxon>Actinomycetes</taxon>
        <taxon>Mycobacteriales</taxon>
        <taxon>Segniliparaceae</taxon>
        <taxon>Segniliparus</taxon>
    </lineage>
</organism>
<gene>
    <name evidence="2" type="ORF">HMPREF9336_01671</name>
</gene>
<dbReference type="RefSeq" id="WP_007469346.1">
    <property type="nucleotide sequence ID" value="NZ_KI391953.1"/>
</dbReference>
<evidence type="ECO:0000313" key="2">
    <source>
        <dbReference type="EMBL" id="EFV13461.1"/>
    </source>
</evidence>
<dbReference type="AlphaFoldDB" id="E5XQ99"/>
<feature type="domain" description="Metallo-beta-lactamase" evidence="1">
    <location>
        <begin position="7"/>
        <end position="177"/>
    </location>
</feature>
<dbReference type="Gene3D" id="3.60.15.10">
    <property type="entry name" value="Ribonuclease Z/Hydroxyacylglutathione hydrolase-like"/>
    <property type="match status" value="1"/>
</dbReference>
<name>E5XQ99_SEGRC</name>
<dbReference type="PANTHER" id="PTHR43546">
    <property type="entry name" value="UPF0173 METAL-DEPENDENT HYDROLASE MJ1163-RELATED"/>
    <property type="match status" value="1"/>
</dbReference>
<dbReference type="eggNOG" id="COG2220">
    <property type="taxonomic scope" value="Bacteria"/>
</dbReference>
<dbReference type="HOGENOM" id="CLU_091682_0_0_11"/>
<dbReference type="EMBL" id="ACZI02000002">
    <property type="protein sequence ID" value="EFV13461.1"/>
    <property type="molecule type" value="Genomic_DNA"/>
</dbReference>
<dbReference type="Pfam" id="PF13483">
    <property type="entry name" value="Lactamase_B_3"/>
    <property type="match status" value="1"/>
</dbReference>
<dbReference type="SMART" id="SM00849">
    <property type="entry name" value="Lactamase_B"/>
    <property type="match status" value="1"/>
</dbReference>
<dbReference type="STRING" id="679197.HMPREF9336_01671"/>
<dbReference type="Proteomes" id="UP000004816">
    <property type="component" value="Unassembled WGS sequence"/>
</dbReference>
<dbReference type="SUPFAM" id="SSF56281">
    <property type="entry name" value="Metallo-hydrolase/oxidoreductase"/>
    <property type="match status" value="1"/>
</dbReference>
<comment type="caution">
    <text evidence="2">The sequence shown here is derived from an EMBL/GenBank/DDBJ whole genome shotgun (WGS) entry which is preliminary data.</text>
</comment>